<dbReference type="InterPro" id="IPR010372">
    <property type="entry name" value="DNA_pol3_delta_N"/>
</dbReference>
<dbReference type="Pfam" id="PF06144">
    <property type="entry name" value="DNA_pol3_delta"/>
    <property type="match status" value="1"/>
</dbReference>
<keyword evidence="12" id="KW-1185">Reference proteome</keyword>
<name>A0A1E5LI24_9BACI</name>
<dbReference type="InterPro" id="IPR027417">
    <property type="entry name" value="P-loop_NTPase"/>
</dbReference>
<dbReference type="EMBL" id="MJEH01000010">
    <property type="protein sequence ID" value="OEH93733.1"/>
    <property type="molecule type" value="Genomic_DNA"/>
</dbReference>
<keyword evidence="5" id="KW-0235">DNA replication</keyword>
<dbReference type="InterPro" id="IPR008921">
    <property type="entry name" value="DNA_pol3_clamp-load_cplx_C"/>
</dbReference>
<feature type="domain" description="DNA polymerase III delta subunit-like C-terminal" evidence="10">
    <location>
        <begin position="214"/>
        <end position="334"/>
    </location>
</feature>
<organism evidence="11 12">
    <name type="scientific">Bacillus solimangrovi</name>
    <dbReference type="NCBI Taxonomy" id="1305675"/>
    <lineage>
        <taxon>Bacteria</taxon>
        <taxon>Bacillati</taxon>
        <taxon>Bacillota</taxon>
        <taxon>Bacilli</taxon>
        <taxon>Bacillales</taxon>
        <taxon>Bacillaceae</taxon>
        <taxon>Bacillus</taxon>
    </lineage>
</organism>
<dbReference type="STRING" id="1305675.BFG57_11620"/>
<accession>A0A1E5LI24</accession>
<dbReference type="PANTHER" id="PTHR34388">
    <property type="entry name" value="DNA POLYMERASE III SUBUNIT DELTA"/>
    <property type="match status" value="1"/>
</dbReference>
<gene>
    <name evidence="11" type="ORF">BFG57_11620</name>
</gene>
<evidence type="ECO:0000256" key="4">
    <source>
        <dbReference type="ARBA" id="ARBA00022695"/>
    </source>
</evidence>
<dbReference type="NCBIfam" id="TIGR01128">
    <property type="entry name" value="holA"/>
    <property type="match status" value="1"/>
</dbReference>
<dbReference type="PANTHER" id="PTHR34388:SF1">
    <property type="entry name" value="DNA POLYMERASE III SUBUNIT DELTA"/>
    <property type="match status" value="1"/>
</dbReference>
<dbReference type="Gene3D" id="3.40.50.300">
    <property type="entry name" value="P-loop containing nucleotide triphosphate hydrolases"/>
    <property type="match status" value="1"/>
</dbReference>
<dbReference type="GO" id="GO:0003677">
    <property type="term" value="F:DNA binding"/>
    <property type="evidence" value="ECO:0007669"/>
    <property type="project" value="InterPro"/>
</dbReference>
<dbReference type="SUPFAM" id="SSF48019">
    <property type="entry name" value="post-AAA+ oligomerization domain-like"/>
    <property type="match status" value="1"/>
</dbReference>
<feature type="domain" description="DNA polymerase III delta N-terminal" evidence="9">
    <location>
        <begin position="16"/>
        <end position="140"/>
    </location>
</feature>
<dbReference type="Proteomes" id="UP000095209">
    <property type="component" value="Unassembled WGS sequence"/>
</dbReference>
<protein>
    <recommendedName>
        <fullName evidence="2">DNA polymerase III subunit delta</fullName>
        <ecNumber evidence="1">2.7.7.7</ecNumber>
    </recommendedName>
</protein>
<dbReference type="GO" id="GO:0009360">
    <property type="term" value="C:DNA polymerase III complex"/>
    <property type="evidence" value="ECO:0007669"/>
    <property type="project" value="InterPro"/>
</dbReference>
<keyword evidence="4" id="KW-0548">Nucleotidyltransferase</keyword>
<dbReference type="RefSeq" id="WP_069716309.1">
    <property type="nucleotide sequence ID" value="NZ_MJEH01000010.1"/>
</dbReference>
<dbReference type="InterPro" id="IPR005790">
    <property type="entry name" value="DNA_polIII_delta"/>
</dbReference>
<dbReference type="GO" id="GO:0003887">
    <property type="term" value="F:DNA-directed DNA polymerase activity"/>
    <property type="evidence" value="ECO:0007669"/>
    <property type="project" value="UniProtKB-KW"/>
</dbReference>
<dbReference type="GO" id="GO:0006261">
    <property type="term" value="P:DNA-templated DNA replication"/>
    <property type="evidence" value="ECO:0007669"/>
    <property type="project" value="TreeGrafter"/>
</dbReference>
<dbReference type="AlphaFoldDB" id="A0A1E5LI24"/>
<keyword evidence="6" id="KW-0239">DNA-directed DNA polymerase</keyword>
<dbReference type="Gene3D" id="1.20.272.10">
    <property type="match status" value="1"/>
</dbReference>
<comment type="caution">
    <text evidence="11">The sequence shown here is derived from an EMBL/GenBank/DDBJ whole genome shotgun (WGS) entry which is preliminary data.</text>
</comment>
<comment type="similarity">
    <text evidence="7">Belongs to the DNA polymerase HolA subunit family.</text>
</comment>
<dbReference type="InterPro" id="IPR048466">
    <property type="entry name" value="DNA_pol3_delta-like_C"/>
</dbReference>
<dbReference type="EC" id="2.7.7.7" evidence="1"/>
<evidence type="ECO:0000256" key="6">
    <source>
        <dbReference type="ARBA" id="ARBA00022932"/>
    </source>
</evidence>
<evidence type="ECO:0000256" key="7">
    <source>
        <dbReference type="ARBA" id="ARBA00034754"/>
    </source>
</evidence>
<dbReference type="Pfam" id="PF21694">
    <property type="entry name" value="DNA_pol3_delta_C"/>
    <property type="match status" value="1"/>
</dbReference>
<evidence type="ECO:0000256" key="2">
    <source>
        <dbReference type="ARBA" id="ARBA00017703"/>
    </source>
</evidence>
<keyword evidence="3" id="KW-0808">Transferase</keyword>
<evidence type="ECO:0000256" key="5">
    <source>
        <dbReference type="ARBA" id="ARBA00022705"/>
    </source>
</evidence>
<evidence type="ECO:0000256" key="1">
    <source>
        <dbReference type="ARBA" id="ARBA00012417"/>
    </source>
</evidence>
<evidence type="ECO:0000256" key="3">
    <source>
        <dbReference type="ARBA" id="ARBA00022679"/>
    </source>
</evidence>
<comment type="catalytic activity">
    <reaction evidence="8">
        <text>DNA(n) + a 2'-deoxyribonucleoside 5'-triphosphate = DNA(n+1) + diphosphate</text>
        <dbReference type="Rhea" id="RHEA:22508"/>
        <dbReference type="Rhea" id="RHEA-COMP:17339"/>
        <dbReference type="Rhea" id="RHEA-COMP:17340"/>
        <dbReference type="ChEBI" id="CHEBI:33019"/>
        <dbReference type="ChEBI" id="CHEBI:61560"/>
        <dbReference type="ChEBI" id="CHEBI:173112"/>
        <dbReference type="EC" id="2.7.7.7"/>
    </reaction>
</comment>
<dbReference type="SUPFAM" id="SSF52540">
    <property type="entry name" value="P-loop containing nucleoside triphosphate hydrolases"/>
    <property type="match status" value="1"/>
</dbReference>
<evidence type="ECO:0000313" key="12">
    <source>
        <dbReference type="Proteomes" id="UP000095209"/>
    </source>
</evidence>
<proteinExistence type="inferred from homology"/>
<evidence type="ECO:0000259" key="9">
    <source>
        <dbReference type="Pfam" id="PF06144"/>
    </source>
</evidence>
<sequence>MEVQKEIKQGIFYPVYLFYGSEHYLIEDTKQKLIHAALTDEDIDFNLSYFDMTEVPVQVALEDAQTLPFMGERRVVIMQTTQFLTAQKEDSKIDHDLKRLEQYIDDPSPETILVIIAPYEKLDERKKIVKAIKKRGGYVKVSPLSEQEIQVWVRQQLKERHREISDLALTVLLQTVGVDLTTLASELEKLSLYAGEEQVIDEKMVQLLVARSLEQNIFDLTDMVLNRNLQRAFRIFYDMIEQKEEPLKILALLAGQFRLLYQVKGLMSKGYGQNQIASTLKVHPFRVKLAMQKVATFDMNELLSLMDDIAEVDYKIKSGQVDKQLAVELFMMKLHKG</sequence>
<evidence type="ECO:0000256" key="8">
    <source>
        <dbReference type="ARBA" id="ARBA00049244"/>
    </source>
</evidence>
<evidence type="ECO:0000259" key="10">
    <source>
        <dbReference type="Pfam" id="PF21694"/>
    </source>
</evidence>
<reference evidence="11 12" key="1">
    <citation type="submission" date="2016-08" db="EMBL/GenBank/DDBJ databases">
        <title>Genome of Bacillus solimangrovi GH2-4.</title>
        <authorList>
            <person name="Lim S."/>
            <person name="Kim B.-C."/>
        </authorList>
    </citation>
    <scope>NUCLEOTIDE SEQUENCE [LARGE SCALE GENOMIC DNA]</scope>
    <source>
        <strain evidence="11 12">GH2-4</strain>
    </source>
</reference>
<evidence type="ECO:0000313" key="11">
    <source>
        <dbReference type="EMBL" id="OEH93733.1"/>
    </source>
</evidence>
<dbReference type="Gene3D" id="1.10.8.60">
    <property type="match status" value="1"/>
</dbReference>